<organism evidence="1 2">
    <name type="scientific">Nitrososphaeria virus YSH_462411</name>
    <dbReference type="NCBI Taxonomy" id="3071321"/>
    <lineage>
        <taxon>Viruses</taxon>
        <taxon>Duplodnaviria</taxon>
        <taxon>Heunggongvirae</taxon>
        <taxon>Uroviricota</taxon>
        <taxon>Caudoviricetes</taxon>
        <taxon>Juravirales</taxon>
        <taxon>Yangangviridae</taxon>
        <taxon>Nohelivirus</taxon>
        <taxon>Nohelivirus yangshanense</taxon>
    </lineage>
</organism>
<evidence type="ECO:0000313" key="1">
    <source>
        <dbReference type="EMBL" id="UVF62308.1"/>
    </source>
</evidence>
<evidence type="ECO:0000313" key="2">
    <source>
        <dbReference type="Proteomes" id="UP001156919"/>
    </source>
</evidence>
<dbReference type="Proteomes" id="UP001156919">
    <property type="component" value="Segment"/>
</dbReference>
<keyword evidence="2" id="KW-1185">Reference proteome</keyword>
<dbReference type="EMBL" id="ON649699">
    <property type="protein sequence ID" value="UVF62308.1"/>
    <property type="molecule type" value="Genomic_DNA"/>
</dbReference>
<name>A0A976UAH9_9CAUD</name>
<reference evidence="1 2" key="1">
    <citation type="submission" date="2022-05" db="EMBL/GenBank/DDBJ databases">
        <title>Diverse viruses of marine archaea discovered using metagenomics.</title>
        <authorList>
            <person name="Zhou Y."/>
        </authorList>
    </citation>
    <scope>NUCLEOTIDE SEQUENCE [LARGE SCALE GENOMIC DNA]</scope>
    <source>
        <strain evidence="1">YSH_462411</strain>
    </source>
</reference>
<protein>
    <submittedName>
        <fullName evidence="1">Uncharacterized protein</fullName>
    </submittedName>
</protein>
<proteinExistence type="predicted"/>
<sequence>MKDISKYCICDVDRNVKVNDDGHLICEICHKVYHSELQKALRSVLF</sequence>
<accession>A0A976UAH9</accession>